<dbReference type="EMBL" id="JABBYL010000038">
    <property type="protein sequence ID" value="NMO10250.1"/>
    <property type="molecule type" value="Genomic_DNA"/>
</dbReference>
<comment type="caution">
    <text evidence="1">The sequence shown here is derived from an EMBL/GenBank/DDBJ whole genome shotgun (WGS) entry which is preliminary data.</text>
</comment>
<sequence>MSWPSMVVHKHTVNDGIHGQGILTPEYEADIRDLLFHILPVSARGDGSFFDIYTSSPEIFNNSNNKNYPFEDIEIPTLVISAQDDPLALHENADPG</sequence>
<proteinExistence type="predicted"/>
<reference evidence="1 2" key="1">
    <citation type="submission" date="2020-04" db="EMBL/GenBank/DDBJ databases">
        <title>Draft genome of Methanobacterium subterraneum isolated from animal feces.</title>
        <authorList>
            <person name="Ouboter H.T."/>
            <person name="Berger S."/>
            <person name="Gungor E."/>
            <person name="Jetten M.S.M."/>
            <person name="Welte C.U."/>
        </authorList>
    </citation>
    <scope>NUCLEOTIDE SEQUENCE [LARGE SCALE GENOMIC DNA]</scope>
    <source>
        <strain evidence="1">HO_2020</strain>
    </source>
</reference>
<organism evidence="1 2">
    <name type="scientific">Methanobacterium subterraneum</name>
    <dbReference type="NCBI Taxonomy" id="59277"/>
    <lineage>
        <taxon>Archaea</taxon>
        <taxon>Methanobacteriati</taxon>
        <taxon>Methanobacteriota</taxon>
        <taxon>Methanomada group</taxon>
        <taxon>Methanobacteria</taxon>
        <taxon>Methanobacteriales</taxon>
        <taxon>Methanobacteriaceae</taxon>
        <taxon>Methanobacterium</taxon>
    </lineage>
</organism>
<gene>
    <name evidence="1" type="ORF">HG719_10575</name>
</gene>
<protein>
    <recommendedName>
        <fullName evidence="3">Alpha/beta hydrolase</fullName>
    </recommendedName>
</protein>
<evidence type="ECO:0000313" key="2">
    <source>
        <dbReference type="Proteomes" id="UP000591058"/>
    </source>
</evidence>
<dbReference type="RefSeq" id="WP_169032923.1">
    <property type="nucleotide sequence ID" value="NZ_JABBYL010000038.1"/>
</dbReference>
<evidence type="ECO:0008006" key="3">
    <source>
        <dbReference type="Google" id="ProtNLM"/>
    </source>
</evidence>
<evidence type="ECO:0000313" key="1">
    <source>
        <dbReference type="EMBL" id="NMO10250.1"/>
    </source>
</evidence>
<dbReference type="Proteomes" id="UP000591058">
    <property type="component" value="Unassembled WGS sequence"/>
</dbReference>
<accession>A0A7K4DPA8</accession>
<name>A0A7K4DPA8_9EURY</name>
<dbReference type="AlphaFoldDB" id="A0A7K4DPA8"/>